<comment type="cofactor">
    <cofactor evidence="1">
        <name>Mg(2+)</name>
        <dbReference type="ChEBI" id="CHEBI:18420"/>
    </cofactor>
</comment>
<feature type="domain" description="DNA helicase Pif1-like DEAD-box helicase" evidence="2">
    <location>
        <begin position="8"/>
        <end position="55"/>
    </location>
</feature>
<dbReference type="GO" id="GO:0005524">
    <property type="term" value="F:ATP binding"/>
    <property type="evidence" value="ECO:0007669"/>
    <property type="project" value="UniProtKB-KW"/>
</dbReference>
<sequence length="137" mass="15771">MYTIQVVSQIRQNLRKNQKRFGCAMILLAGDFSQTLPVIPQSTPADELNACLKSLSYGKTLKRSNPIKTCELNCRTTNLEKIFPNNCSTLVMAKYLLIHRLDTSYFLQIFITMLKLRPNSSRRFCQTLLKITKIMYG</sequence>
<dbReference type="EMBL" id="GGMS01003666">
    <property type="protein sequence ID" value="MBY72869.1"/>
    <property type="molecule type" value="Transcribed_RNA"/>
</dbReference>
<evidence type="ECO:0000313" key="3">
    <source>
        <dbReference type="EMBL" id="MBY72869.1"/>
    </source>
</evidence>
<dbReference type="InterPro" id="IPR010285">
    <property type="entry name" value="DNA_helicase_pif1-like_DEAD"/>
</dbReference>
<reference evidence="3" key="1">
    <citation type="submission" date="2018-04" db="EMBL/GenBank/DDBJ databases">
        <title>Transcriptome assembly of Sipha flava.</title>
        <authorList>
            <person name="Scully E.D."/>
            <person name="Geib S.M."/>
            <person name="Palmer N.A."/>
            <person name="Koch K."/>
            <person name="Bradshaw J."/>
            <person name="Heng-Moss T."/>
            <person name="Sarath G."/>
        </authorList>
    </citation>
    <scope>NUCLEOTIDE SEQUENCE</scope>
</reference>
<keyword evidence="1" id="KW-0547">Nucleotide-binding</keyword>
<dbReference type="GO" id="GO:0006310">
    <property type="term" value="P:DNA recombination"/>
    <property type="evidence" value="ECO:0007669"/>
    <property type="project" value="UniProtKB-KW"/>
</dbReference>
<keyword evidence="1" id="KW-0234">DNA repair</keyword>
<accession>A0A2S2Q554</accession>
<keyword evidence="1" id="KW-0347">Helicase</keyword>
<evidence type="ECO:0000256" key="1">
    <source>
        <dbReference type="RuleBase" id="RU363044"/>
    </source>
</evidence>
<keyword evidence="1" id="KW-0378">Hydrolase</keyword>
<dbReference type="GO" id="GO:0000723">
    <property type="term" value="P:telomere maintenance"/>
    <property type="evidence" value="ECO:0007669"/>
    <property type="project" value="InterPro"/>
</dbReference>
<organism evidence="3">
    <name type="scientific">Sipha flava</name>
    <name type="common">yellow sugarcane aphid</name>
    <dbReference type="NCBI Taxonomy" id="143950"/>
    <lineage>
        <taxon>Eukaryota</taxon>
        <taxon>Metazoa</taxon>
        <taxon>Ecdysozoa</taxon>
        <taxon>Arthropoda</taxon>
        <taxon>Hexapoda</taxon>
        <taxon>Insecta</taxon>
        <taxon>Pterygota</taxon>
        <taxon>Neoptera</taxon>
        <taxon>Paraneoptera</taxon>
        <taxon>Hemiptera</taxon>
        <taxon>Sternorrhyncha</taxon>
        <taxon>Aphidomorpha</taxon>
        <taxon>Aphidoidea</taxon>
        <taxon>Aphididae</taxon>
        <taxon>Sipha</taxon>
    </lineage>
</organism>
<proteinExistence type="inferred from homology"/>
<comment type="similarity">
    <text evidence="1">Belongs to the helicase family.</text>
</comment>
<comment type="catalytic activity">
    <reaction evidence="1">
        <text>ATP + H2O = ADP + phosphate + H(+)</text>
        <dbReference type="Rhea" id="RHEA:13065"/>
        <dbReference type="ChEBI" id="CHEBI:15377"/>
        <dbReference type="ChEBI" id="CHEBI:15378"/>
        <dbReference type="ChEBI" id="CHEBI:30616"/>
        <dbReference type="ChEBI" id="CHEBI:43474"/>
        <dbReference type="ChEBI" id="CHEBI:456216"/>
        <dbReference type="EC" id="5.6.2.3"/>
    </reaction>
</comment>
<dbReference type="GO" id="GO:0016887">
    <property type="term" value="F:ATP hydrolysis activity"/>
    <property type="evidence" value="ECO:0007669"/>
    <property type="project" value="RHEA"/>
</dbReference>
<keyword evidence="1" id="KW-0227">DNA damage</keyword>
<dbReference type="EC" id="5.6.2.3" evidence="1"/>
<dbReference type="GO" id="GO:0043139">
    <property type="term" value="F:5'-3' DNA helicase activity"/>
    <property type="evidence" value="ECO:0007669"/>
    <property type="project" value="UniProtKB-EC"/>
</dbReference>
<keyword evidence="1" id="KW-0233">DNA recombination</keyword>
<protein>
    <recommendedName>
        <fullName evidence="1">ATP-dependent DNA helicase</fullName>
        <ecNumber evidence="1">5.6.2.3</ecNumber>
    </recommendedName>
</protein>
<name>A0A2S2Q554_9HEMI</name>
<dbReference type="AlphaFoldDB" id="A0A2S2Q554"/>
<evidence type="ECO:0000259" key="2">
    <source>
        <dbReference type="Pfam" id="PF05970"/>
    </source>
</evidence>
<dbReference type="GO" id="GO:0006281">
    <property type="term" value="P:DNA repair"/>
    <property type="evidence" value="ECO:0007669"/>
    <property type="project" value="UniProtKB-KW"/>
</dbReference>
<gene>
    <name evidence="3" type="ORF">g.178227</name>
</gene>
<dbReference type="Pfam" id="PF05970">
    <property type="entry name" value="PIF1"/>
    <property type="match status" value="1"/>
</dbReference>
<keyword evidence="1" id="KW-0067">ATP-binding</keyword>